<comment type="caution">
    <text evidence="1">The sequence shown here is derived from an EMBL/GenBank/DDBJ whole genome shotgun (WGS) entry which is preliminary data.</text>
</comment>
<evidence type="ECO:0000313" key="2">
    <source>
        <dbReference type="Proteomes" id="UP000678237"/>
    </source>
</evidence>
<gene>
    <name evidence="1" type="ORF">J4203_03505</name>
</gene>
<proteinExistence type="predicted"/>
<reference evidence="1" key="1">
    <citation type="submission" date="2021-03" db="EMBL/GenBank/DDBJ databases">
        <authorList>
            <person name="Jaffe A."/>
        </authorList>
    </citation>
    <scope>NUCLEOTIDE SEQUENCE</scope>
    <source>
        <strain evidence="1">RIFCSPLOWO2_01_FULL_58_19</strain>
    </source>
</reference>
<sequence length="368" mass="42081">MPSWKRSRPIKPRTQPVYAKKFRKEHAARMVRYPLRMEYQTDYTAQMAAFLSRPSVKRLTKGLSWNARKLLPELMDESKNERYWIIEGKLKGIAEMEGARFIPVLEALSRQRGLAFMVPELALTLLTGLEKSLGADQAKPLSSGNRLTVFRLLARSARGKRKRPLVSLAATKALTHLKPASRRLHPLYAPAYRERDYSFFQGPRIRARKFKKTGSRLLVLGGRHAGKAIIRIVRPEAFEAWKKAFDAGLAVEPILKSPNGKPWFWKDKNGYVWVMAKVLGTTVDAYLNSAEAERHPEHRAELVRQVEELDRKLLDLGIHHNHAHFGNACIEWERRDGKRQPKAYLIDFDAAWVSKAMLRGGHGETTSS</sequence>
<reference evidence="1" key="2">
    <citation type="submission" date="2021-05" db="EMBL/GenBank/DDBJ databases">
        <title>Protein family content uncovers lineage relationships and bacterial pathway maintenance mechanisms in DPANN archaea.</title>
        <authorList>
            <person name="Castelle C.J."/>
            <person name="Meheust R."/>
            <person name="Jaffe A.L."/>
            <person name="Seitz K."/>
            <person name="Gong X."/>
            <person name="Baker B.J."/>
            <person name="Banfield J.F."/>
        </authorList>
    </citation>
    <scope>NUCLEOTIDE SEQUENCE</scope>
    <source>
        <strain evidence="1">RIFCSPLOWO2_01_FULL_58_19</strain>
    </source>
</reference>
<protein>
    <submittedName>
        <fullName evidence="1">Uncharacterized protein</fullName>
    </submittedName>
</protein>
<dbReference type="EMBL" id="JAGVWE010000003">
    <property type="protein sequence ID" value="MBS3062914.1"/>
    <property type="molecule type" value="Genomic_DNA"/>
</dbReference>
<organism evidence="1 2">
    <name type="scientific">Candidatus Iainarchaeum sp</name>
    <dbReference type="NCBI Taxonomy" id="3101447"/>
    <lineage>
        <taxon>Archaea</taxon>
        <taxon>Candidatus Iainarchaeota</taxon>
        <taxon>Candidatus Iainarchaeia</taxon>
        <taxon>Candidatus Iainarchaeales</taxon>
        <taxon>Candidatus Iainarchaeaceae</taxon>
        <taxon>Candidatus Iainarchaeum</taxon>
    </lineage>
</organism>
<accession>A0A8T4L8F2</accession>
<dbReference type="AlphaFoldDB" id="A0A8T4L8F2"/>
<dbReference type="Proteomes" id="UP000678237">
    <property type="component" value="Unassembled WGS sequence"/>
</dbReference>
<name>A0A8T4L8F2_9ARCH</name>
<evidence type="ECO:0000313" key="1">
    <source>
        <dbReference type="EMBL" id="MBS3062914.1"/>
    </source>
</evidence>